<feature type="compositionally biased region" description="Polar residues" evidence="2">
    <location>
        <begin position="704"/>
        <end position="715"/>
    </location>
</feature>
<feature type="region of interest" description="Disordered" evidence="2">
    <location>
        <begin position="103"/>
        <end position="135"/>
    </location>
</feature>
<feature type="region of interest" description="Disordered" evidence="2">
    <location>
        <begin position="929"/>
        <end position="975"/>
    </location>
</feature>
<accession>A0A550CSW2</accession>
<evidence type="ECO:0000256" key="2">
    <source>
        <dbReference type="SAM" id="MobiDB-lite"/>
    </source>
</evidence>
<organism evidence="4 5">
    <name type="scientific">Schizophyllum amplum</name>
    <dbReference type="NCBI Taxonomy" id="97359"/>
    <lineage>
        <taxon>Eukaryota</taxon>
        <taxon>Fungi</taxon>
        <taxon>Dikarya</taxon>
        <taxon>Basidiomycota</taxon>
        <taxon>Agaricomycotina</taxon>
        <taxon>Agaricomycetes</taxon>
        <taxon>Agaricomycetidae</taxon>
        <taxon>Agaricales</taxon>
        <taxon>Schizophyllaceae</taxon>
        <taxon>Schizophyllum</taxon>
    </lineage>
</organism>
<dbReference type="OrthoDB" id="3254002at2759"/>
<feature type="region of interest" description="Disordered" evidence="2">
    <location>
        <begin position="601"/>
        <end position="663"/>
    </location>
</feature>
<feature type="compositionally biased region" description="Polar residues" evidence="2">
    <location>
        <begin position="232"/>
        <end position="242"/>
    </location>
</feature>
<comment type="caution">
    <text evidence="4">The sequence shown here is derived from an EMBL/GenBank/DDBJ whole genome shotgun (WGS) entry which is preliminary data.</text>
</comment>
<feature type="compositionally biased region" description="Low complexity" evidence="2">
    <location>
        <begin position="780"/>
        <end position="798"/>
    </location>
</feature>
<feature type="compositionally biased region" description="Polar residues" evidence="2">
    <location>
        <begin position="815"/>
        <end position="836"/>
    </location>
</feature>
<keyword evidence="1" id="KW-0479">Metal-binding</keyword>
<feature type="compositionally biased region" description="Polar residues" evidence="2">
    <location>
        <begin position="178"/>
        <end position="213"/>
    </location>
</feature>
<feature type="region of interest" description="Disordered" evidence="2">
    <location>
        <begin position="702"/>
        <end position="904"/>
    </location>
</feature>
<keyword evidence="1" id="KW-0862">Zinc</keyword>
<evidence type="ECO:0000313" key="5">
    <source>
        <dbReference type="Proteomes" id="UP000320762"/>
    </source>
</evidence>
<dbReference type="InterPro" id="IPR013087">
    <property type="entry name" value="Znf_C2H2_type"/>
</dbReference>
<name>A0A550CSW2_9AGAR</name>
<keyword evidence="1" id="KW-0863">Zinc-finger</keyword>
<sequence length="1304" mass="139523">MSNDPYVDAAGAWHNLSDDAKALLSRFWISNATTEADKAHNVKVYAGFIEHVKEQRLAKEHQLAEIYAAQASLEEQRLRLEREVGLSRLAITAPNAPQARIEEVSDTPNMSRRSSYMANSYTSNNGQPSFNSASSSNAHIAGRMHIQQDGRFRHYTGPQTGGSHPTYPPHVPPAAMNGSYNMAPPNTTRNQYDAYNGHNQSTTSTVKNWNPVINSAAPSQQHAAQSPLVAPSQPSRAQTHKQYSAMLVPQPSLATSGTPGPTVQPVPLQAGPSVTTSTPPAAAVPPVDKRPRSQASQRATPVASEGPSRPASRPSIVQVPPAVQSNVSSQPSVPHKPPGQTPIPVVTAGAVQVQSPAPEQNQPPGFFVSKGGYTAWAQEGAIGSCVEITKTLVAQKTAEGRIKFSWKNKAGEQRELMFEPGLKIKSIDADGIPTFERSWPSKTTDRPLATQAAPSTAAPRGSSRRPFAHNQATTPSQAGQSASATGAAASSAKTRPTAVAKSSPAAAANGQTPSTPLRDGDAPPSSTGQSPRTARPKTLVRDIIKMLGGKRPSSGGGEPAPKRQHVETAGSSPGVPLTNLAPSISQPPAAALPVATIPSPVQAQSPAPVQPPAAARSHAAQETTRNIRPNDAVPVKPTAATQPSAPTQPVAPTQSIAPTQSNGVPLHQPNTYAPHVTAQAQLRDNPYFGMAAAWPVSGVAQGYQGATQPTTSAPQAPSFASNSPLPFSSLLSTPQASSSTEEHPGDGESATAVQAPVFVPTPSTPVAPAKPNRASGSKNPTTASTSRKAPAPAAASAKVPERIDLAQKVKESAKKQASTPSSSVSFQPQSTTTILWQRSAATSQQTSQQPAPKAQESSRTQPPTPRPSSRSSPKKTPLFLGSRASTDESDAPEEPSSVATRGGGRKPLVFDCVYIARRPAWVEEDLRRRRRRRKGKRRMTEEVGSTDGMDSLEEAEVSREVDLGGTTSDDGSSVDEEDILRSSFIIPPPNYNRHDPVEADAVALSLSRARQARCKWGECDVQLCSGDRLLRHLVVVHLGSEETSYTCLWQRCAESYPSQRALTAHVEGHARSPLFCAYQDCDRTYRNGHMLLQHHQLVHRSRDAALRPSAEPCKPEPNELQRPPLPKAPPYWQHDTPPVQTCPMTAKRHKIEGPKVLANIYPYAKYTSAAALKRPLKQTDQYSFMKHKEKPQYRIKASTRLEDLLSRETTRMFEGGAVLEWKGDRAKVVLPTEPETDEEEEAEEGDEGRAEEGGEGDEGASSEVEEHRPSEGPPPPTDDEDEGEHARSALSSPQIEYIDLTEDD</sequence>
<dbReference type="GO" id="GO:0008270">
    <property type="term" value="F:zinc ion binding"/>
    <property type="evidence" value="ECO:0007669"/>
    <property type="project" value="UniProtKB-KW"/>
</dbReference>
<feature type="compositionally biased region" description="Low complexity" evidence="2">
    <location>
        <begin position="837"/>
        <end position="877"/>
    </location>
</feature>
<feature type="compositionally biased region" description="Polar residues" evidence="2">
    <location>
        <begin position="106"/>
        <end position="135"/>
    </location>
</feature>
<feature type="region of interest" description="Disordered" evidence="2">
    <location>
        <begin position="1216"/>
        <end position="1304"/>
    </location>
</feature>
<feature type="domain" description="C2H2-type" evidence="3">
    <location>
        <begin position="1074"/>
        <end position="1104"/>
    </location>
</feature>
<keyword evidence="5" id="KW-1185">Reference proteome</keyword>
<dbReference type="STRING" id="97359.A0A550CSW2"/>
<feature type="compositionally biased region" description="Polar residues" evidence="2">
    <location>
        <begin position="252"/>
        <end position="261"/>
    </location>
</feature>
<feature type="compositionally biased region" description="Polar residues" evidence="2">
    <location>
        <begin position="639"/>
        <end position="663"/>
    </location>
</feature>
<feature type="compositionally biased region" description="Basic and acidic residues" evidence="2">
    <location>
        <begin position="799"/>
        <end position="814"/>
    </location>
</feature>
<feature type="compositionally biased region" description="Low complexity" evidence="2">
    <location>
        <begin position="716"/>
        <end position="739"/>
    </location>
</feature>
<feature type="region of interest" description="Disordered" evidence="2">
    <location>
        <begin position="152"/>
        <end position="344"/>
    </location>
</feature>
<evidence type="ECO:0000313" key="4">
    <source>
        <dbReference type="EMBL" id="TRM67869.1"/>
    </source>
</evidence>
<dbReference type="Proteomes" id="UP000320762">
    <property type="component" value="Unassembled WGS sequence"/>
</dbReference>
<dbReference type="PROSITE" id="PS00028">
    <property type="entry name" value="ZINC_FINGER_C2H2_1"/>
    <property type="match status" value="3"/>
</dbReference>
<feature type="region of interest" description="Disordered" evidence="2">
    <location>
        <begin position="435"/>
        <end position="584"/>
    </location>
</feature>
<feature type="compositionally biased region" description="Low complexity" evidence="2">
    <location>
        <begin position="272"/>
        <end position="286"/>
    </location>
</feature>
<evidence type="ECO:0000256" key="1">
    <source>
        <dbReference type="PROSITE-ProRule" id="PRU00042"/>
    </source>
</evidence>
<protein>
    <recommendedName>
        <fullName evidence="3">C2H2-type domain-containing protein</fullName>
    </recommendedName>
</protein>
<feature type="compositionally biased region" description="Low complexity" evidence="2">
    <location>
        <begin position="471"/>
        <end position="508"/>
    </location>
</feature>
<feature type="compositionally biased region" description="Low complexity" evidence="2">
    <location>
        <begin position="601"/>
        <end position="615"/>
    </location>
</feature>
<dbReference type="EMBL" id="VDMD01000002">
    <property type="protein sequence ID" value="TRM67869.1"/>
    <property type="molecule type" value="Genomic_DNA"/>
</dbReference>
<feature type="compositionally biased region" description="Low complexity" evidence="2">
    <location>
        <begin position="317"/>
        <end position="333"/>
    </location>
</feature>
<evidence type="ECO:0000259" key="3">
    <source>
        <dbReference type="PROSITE" id="PS50157"/>
    </source>
</evidence>
<dbReference type="Gene3D" id="3.30.160.60">
    <property type="entry name" value="Classic Zinc Finger"/>
    <property type="match status" value="1"/>
</dbReference>
<gene>
    <name evidence="4" type="ORF">BD626DRAFT_480063</name>
</gene>
<feature type="compositionally biased region" description="Acidic residues" evidence="2">
    <location>
        <begin position="1234"/>
        <end position="1246"/>
    </location>
</feature>
<dbReference type="SMART" id="SM00355">
    <property type="entry name" value="ZnF_C2H2"/>
    <property type="match status" value="3"/>
</dbReference>
<proteinExistence type="predicted"/>
<reference evidence="4 5" key="1">
    <citation type="journal article" date="2019" name="New Phytol.">
        <title>Comparative genomics reveals unique wood-decay strategies and fruiting body development in the Schizophyllaceae.</title>
        <authorList>
            <person name="Almasi E."/>
            <person name="Sahu N."/>
            <person name="Krizsan K."/>
            <person name="Balint B."/>
            <person name="Kovacs G.M."/>
            <person name="Kiss B."/>
            <person name="Cseklye J."/>
            <person name="Drula E."/>
            <person name="Henrissat B."/>
            <person name="Nagy I."/>
            <person name="Chovatia M."/>
            <person name="Adam C."/>
            <person name="LaButti K."/>
            <person name="Lipzen A."/>
            <person name="Riley R."/>
            <person name="Grigoriev I.V."/>
            <person name="Nagy L.G."/>
        </authorList>
    </citation>
    <scope>NUCLEOTIDE SEQUENCE [LARGE SCALE GENOMIC DNA]</scope>
    <source>
        <strain evidence="4 5">NL-1724</strain>
    </source>
</reference>
<feature type="compositionally biased region" description="Low complexity" evidence="2">
    <location>
        <begin position="215"/>
        <end position="227"/>
    </location>
</feature>
<dbReference type="PROSITE" id="PS50157">
    <property type="entry name" value="ZINC_FINGER_C2H2_2"/>
    <property type="match status" value="1"/>
</dbReference>